<keyword evidence="8" id="KW-1185">Reference proteome</keyword>
<keyword evidence="3" id="KW-0460">Magnesium</keyword>
<feature type="compositionally biased region" description="Low complexity" evidence="5">
    <location>
        <begin position="54"/>
        <end position="64"/>
    </location>
</feature>
<comment type="cofactor">
    <cofactor evidence="1">
        <name>Mg(2+)</name>
        <dbReference type="ChEBI" id="CHEBI:18420"/>
    </cofactor>
</comment>
<dbReference type="PANTHER" id="PTHR23070">
    <property type="entry name" value="BCS1 AAA-TYPE ATPASE"/>
    <property type="match status" value="1"/>
</dbReference>
<proteinExistence type="inferred from homology"/>
<dbReference type="InterPro" id="IPR003959">
    <property type="entry name" value="ATPase_AAA_core"/>
</dbReference>
<sequence>MKGRNANCTKKNYSKKKQEQKNRGKKAQKRESSKAEVLWSETPSSCSSNKGAESSGTGIVSSSSVRIRRSGNESMMELLSQMWSLLGLLTVLQNILPGQLLSLLHSFWGSLQDALTPYSYFDVPEFLGSAAVNPNDLYRQVHLYLHHRLLLHPPSPPPRLTLTSSPPSSFFSQLSPNHSLHDSFSGHRLLWTHHSDALHDSLEERRSFSLRLPKRHSPALLSPYLSHLSAAARAIAVSSRDRRIFTNSSSSTWSSVAFRHPATFQTLALDPALRSFLLSDLDAFSAGRDFYARVGRPWKRGYLLHGPPGSGKSSLIAAMANHLQYDVYDLELTRVPHNAALKSLLLQTAPRSLVVIEDIDCSLRLTGDRRSKKRKAAAEEGGEERVTLSGLLNFTDGLWSCCGEEKMVVFTTNYKGGVDGALLRPGRMDVHVRLGACGGHALREMVARYGGGEAEAADEGEEEMMEEAERCVRDGVGMTAAEVGEVLLRNRDQRRDVAVRELVAELKARAGGETEEEEEEDVVAVAEGREKKRRGKNGGGWGGWERRVRFLGGLESFTKSESGRRGA</sequence>
<dbReference type="Proteomes" id="UP001412067">
    <property type="component" value="Unassembled WGS sequence"/>
</dbReference>
<dbReference type="InterPro" id="IPR025753">
    <property type="entry name" value="AAA_N_dom"/>
</dbReference>
<feature type="domain" description="AAA+ ATPase" evidence="6">
    <location>
        <begin position="298"/>
        <end position="438"/>
    </location>
</feature>
<evidence type="ECO:0000256" key="2">
    <source>
        <dbReference type="ARBA" id="ARBA00007448"/>
    </source>
</evidence>
<dbReference type="EMBL" id="JBBWWR010000005">
    <property type="protein sequence ID" value="KAK8966791.1"/>
    <property type="molecule type" value="Genomic_DNA"/>
</dbReference>
<comment type="catalytic activity">
    <reaction evidence="4">
        <text>ATP + H2O = ADP + phosphate + H(+)</text>
        <dbReference type="Rhea" id="RHEA:13065"/>
        <dbReference type="ChEBI" id="CHEBI:15377"/>
        <dbReference type="ChEBI" id="CHEBI:15378"/>
        <dbReference type="ChEBI" id="CHEBI:30616"/>
        <dbReference type="ChEBI" id="CHEBI:43474"/>
        <dbReference type="ChEBI" id="CHEBI:456216"/>
    </reaction>
</comment>
<name>A0ABR2MS20_9ASPA</name>
<evidence type="ECO:0000256" key="4">
    <source>
        <dbReference type="ARBA" id="ARBA00049360"/>
    </source>
</evidence>
<comment type="caution">
    <text evidence="7">The sequence shown here is derived from an EMBL/GenBank/DDBJ whole genome shotgun (WGS) entry which is preliminary data.</text>
</comment>
<comment type="similarity">
    <text evidence="2">Belongs to the AAA ATPase family. BCS1 subfamily.</text>
</comment>
<gene>
    <name evidence="7" type="primary">CIP111</name>
    <name evidence="7" type="ORF">KSP40_PGU017277</name>
</gene>
<feature type="region of interest" description="Disordered" evidence="5">
    <location>
        <begin position="1"/>
        <end position="64"/>
    </location>
</feature>
<dbReference type="InterPro" id="IPR027417">
    <property type="entry name" value="P-loop_NTPase"/>
</dbReference>
<dbReference type="SUPFAM" id="SSF52540">
    <property type="entry name" value="P-loop containing nucleoside triphosphate hydrolases"/>
    <property type="match status" value="1"/>
</dbReference>
<dbReference type="SMART" id="SM00382">
    <property type="entry name" value="AAA"/>
    <property type="match status" value="1"/>
</dbReference>
<dbReference type="InterPro" id="IPR050747">
    <property type="entry name" value="Mitochondrial_chaperone_BCS1"/>
</dbReference>
<dbReference type="Pfam" id="PF14363">
    <property type="entry name" value="AAA_assoc"/>
    <property type="match status" value="1"/>
</dbReference>
<organism evidence="7 8">
    <name type="scientific">Platanthera guangdongensis</name>
    <dbReference type="NCBI Taxonomy" id="2320717"/>
    <lineage>
        <taxon>Eukaryota</taxon>
        <taxon>Viridiplantae</taxon>
        <taxon>Streptophyta</taxon>
        <taxon>Embryophyta</taxon>
        <taxon>Tracheophyta</taxon>
        <taxon>Spermatophyta</taxon>
        <taxon>Magnoliopsida</taxon>
        <taxon>Liliopsida</taxon>
        <taxon>Asparagales</taxon>
        <taxon>Orchidaceae</taxon>
        <taxon>Orchidoideae</taxon>
        <taxon>Orchideae</taxon>
        <taxon>Orchidinae</taxon>
        <taxon>Platanthera</taxon>
    </lineage>
</organism>
<dbReference type="Gene3D" id="3.40.50.300">
    <property type="entry name" value="P-loop containing nucleotide triphosphate hydrolases"/>
    <property type="match status" value="1"/>
</dbReference>
<evidence type="ECO:0000313" key="7">
    <source>
        <dbReference type="EMBL" id="KAK8966791.1"/>
    </source>
</evidence>
<dbReference type="InterPro" id="IPR003593">
    <property type="entry name" value="AAA+_ATPase"/>
</dbReference>
<protein>
    <submittedName>
        <fullName evidence="7">Calmodulin-interacting protein 111</fullName>
    </submittedName>
</protein>
<evidence type="ECO:0000256" key="5">
    <source>
        <dbReference type="SAM" id="MobiDB-lite"/>
    </source>
</evidence>
<reference evidence="7 8" key="1">
    <citation type="journal article" date="2022" name="Nat. Plants">
        <title>Genomes of leafy and leafless Platanthera orchids illuminate the evolution of mycoheterotrophy.</title>
        <authorList>
            <person name="Li M.H."/>
            <person name="Liu K.W."/>
            <person name="Li Z."/>
            <person name="Lu H.C."/>
            <person name="Ye Q.L."/>
            <person name="Zhang D."/>
            <person name="Wang J.Y."/>
            <person name="Li Y.F."/>
            <person name="Zhong Z.M."/>
            <person name="Liu X."/>
            <person name="Yu X."/>
            <person name="Liu D.K."/>
            <person name="Tu X.D."/>
            <person name="Liu B."/>
            <person name="Hao Y."/>
            <person name="Liao X.Y."/>
            <person name="Jiang Y.T."/>
            <person name="Sun W.H."/>
            <person name="Chen J."/>
            <person name="Chen Y.Q."/>
            <person name="Ai Y."/>
            <person name="Zhai J.W."/>
            <person name="Wu S.S."/>
            <person name="Zhou Z."/>
            <person name="Hsiao Y.Y."/>
            <person name="Wu W.L."/>
            <person name="Chen Y.Y."/>
            <person name="Lin Y.F."/>
            <person name="Hsu J.L."/>
            <person name="Li C.Y."/>
            <person name="Wang Z.W."/>
            <person name="Zhao X."/>
            <person name="Zhong W.Y."/>
            <person name="Ma X.K."/>
            <person name="Ma L."/>
            <person name="Huang J."/>
            <person name="Chen G.Z."/>
            <person name="Huang M.Z."/>
            <person name="Huang L."/>
            <person name="Peng D.H."/>
            <person name="Luo Y.B."/>
            <person name="Zou S.Q."/>
            <person name="Chen S.P."/>
            <person name="Lan S."/>
            <person name="Tsai W.C."/>
            <person name="Van de Peer Y."/>
            <person name="Liu Z.J."/>
        </authorList>
    </citation>
    <scope>NUCLEOTIDE SEQUENCE [LARGE SCALE GENOMIC DNA]</scope>
    <source>
        <strain evidence="7">Lor288</strain>
    </source>
</reference>
<dbReference type="CDD" id="cd19510">
    <property type="entry name" value="RecA-like_BCS1"/>
    <property type="match status" value="1"/>
</dbReference>
<evidence type="ECO:0000313" key="8">
    <source>
        <dbReference type="Proteomes" id="UP001412067"/>
    </source>
</evidence>
<accession>A0ABR2MS20</accession>
<evidence type="ECO:0000256" key="3">
    <source>
        <dbReference type="ARBA" id="ARBA00022842"/>
    </source>
</evidence>
<evidence type="ECO:0000256" key="1">
    <source>
        <dbReference type="ARBA" id="ARBA00001946"/>
    </source>
</evidence>
<evidence type="ECO:0000259" key="6">
    <source>
        <dbReference type="SMART" id="SM00382"/>
    </source>
</evidence>
<dbReference type="Pfam" id="PF00004">
    <property type="entry name" value="AAA"/>
    <property type="match status" value="1"/>
</dbReference>
<feature type="compositionally biased region" description="Polar residues" evidence="5">
    <location>
        <begin position="41"/>
        <end position="52"/>
    </location>
</feature>